<comment type="caution">
    <text evidence="2">The sequence shown here is derived from an EMBL/GenBank/DDBJ whole genome shotgun (WGS) entry which is preliminary data.</text>
</comment>
<proteinExistence type="predicted"/>
<gene>
    <name evidence="2" type="ORF">IQ276_08955</name>
</gene>
<dbReference type="PANTHER" id="PTHR43668">
    <property type="entry name" value="ALLANTOINASE"/>
    <property type="match status" value="1"/>
</dbReference>
<dbReference type="Pfam" id="PF01979">
    <property type="entry name" value="Amidohydro_1"/>
    <property type="match status" value="1"/>
</dbReference>
<evidence type="ECO:0000313" key="3">
    <source>
        <dbReference type="Proteomes" id="UP000622533"/>
    </source>
</evidence>
<dbReference type="InterPro" id="IPR032466">
    <property type="entry name" value="Metal_Hydrolase"/>
</dbReference>
<keyword evidence="3" id="KW-1185">Reference proteome</keyword>
<dbReference type="PANTHER" id="PTHR43668:SF2">
    <property type="entry name" value="ALLANTOINASE"/>
    <property type="match status" value="1"/>
</dbReference>
<evidence type="ECO:0000313" key="2">
    <source>
        <dbReference type="EMBL" id="MBE9022550.1"/>
    </source>
</evidence>
<dbReference type="EMBL" id="JADEXS010000087">
    <property type="protein sequence ID" value="MBE9022550.1"/>
    <property type="molecule type" value="Genomic_DNA"/>
</dbReference>
<protein>
    <submittedName>
        <fullName evidence="2">Amidohydrolase family protein</fullName>
    </submittedName>
</protein>
<dbReference type="RefSeq" id="WP_193915284.1">
    <property type="nucleotide sequence ID" value="NZ_JADEXS020000001.1"/>
</dbReference>
<feature type="domain" description="Amidohydrolase-related" evidence="1">
    <location>
        <begin position="396"/>
        <end position="477"/>
    </location>
</feature>
<accession>A0A8J6ZJN3</accession>
<dbReference type="Proteomes" id="UP000622533">
    <property type="component" value="Unassembled WGS sequence"/>
</dbReference>
<dbReference type="SUPFAM" id="SSF51556">
    <property type="entry name" value="Metallo-dependent hydrolases"/>
    <property type="match status" value="1"/>
</dbReference>
<reference evidence="2" key="1">
    <citation type="submission" date="2020-10" db="EMBL/GenBank/DDBJ databases">
        <authorList>
            <person name="Castelo-Branco R."/>
            <person name="Eusebio N."/>
            <person name="Adriana R."/>
            <person name="Vieira A."/>
            <person name="Brugerolle De Fraissinette N."/>
            <person name="Rezende De Castro R."/>
            <person name="Schneider M.P."/>
            <person name="Vasconcelos V."/>
            <person name="Leao P.N."/>
        </authorList>
    </citation>
    <scope>NUCLEOTIDE SEQUENCE</scope>
    <source>
        <strain evidence="2">LEGE 12446</strain>
    </source>
</reference>
<dbReference type="InterPro" id="IPR050138">
    <property type="entry name" value="DHOase/Allantoinase_Hydrolase"/>
</dbReference>
<dbReference type="GO" id="GO:0005737">
    <property type="term" value="C:cytoplasm"/>
    <property type="evidence" value="ECO:0007669"/>
    <property type="project" value="TreeGrafter"/>
</dbReference>
<dbReference type="InterPro" id="IPR006680">
    <property type="entry name" value="Amidohydro-rel"/>
</dbReference>
<organism evidence="2 3">
    <name type="scientific">Desmonostoc muscorum LEGE 12446</name>
    <dbReference type="NCBI Taxonomy" id="1828758"/>
    <lineage>
        <taxon>Bacteria</taxon>
        <taxon>Bacillati</taxon>
        <taxon>Cyanobacteriota</taxon>
        <taxon>Cyanophyceae</taxon>
        <taxon>Nostocales</taxon>
        <taxon>Nostocaceae</taxon>
        <taxon>Desmonostoc</taxon>
    </lineage>
</organism>
<evidence type="ECO:0000259" key="1">
    <source>
        <dbReference type="Pfam" id="PF01979"/>
    </source>
</evidence>
<dbReference type="Gene3D" id="2.30.40.10">
    <property type="entry name" value="Urease, subunit C, domain 1"/>
    <property type="match status" value="1"/>
</dbReference>
<dbReference type="InterPro" id="IPR011059">
    <property type="entry name" value="Metal-dep_hydrolase_composite"/>
</dbReference>
<dbReference type="SUPFAM" id="SSF51338">
    <property type="entry name" value="Composite domain of metallo-dependent hydrolases"/>
    <property type="match status" value="1"/>
</dbReference>
<dbReference type="Gene3D" id="3.20.20.140">
    <property type="entry name" value="Metal-dependent hydrolases"/>
    <property type="match status" value="1"/>
</dbReference>
<sequence length="502" mass="56080">MSETPLLDRVIKNVRVVRPHDNVMSTTGYAYELLDLGIKDGKFAQIGSYISPDTAKEVFDGKNLLGFPGVVDAHMHIGIYQPLDKDAVTESKAAAMGGVTTSLNYIRTGQYYLNKGGSYQDFFPEVLALSAGNFFVDYSYHIAPIASQHIDEIPLLFEEHGVSSFKIFMFYGGYGLHGLSDQQNLFLMINKEERYDFAHFEFIMRGLTRLIEKHPQARDTISLSLHCEVAEILNAYTKIVENDFSLSGLHAYSAARPPHSEGLAICIASYLAHETNCVNINLLHLSSRKAMEAALTMQTAFPHINFRREVTVGHLLLDVDTPNTIWAKVNPPIRPRADVEYLWQAVLNNQVDWIVSDHACCSAEQKRSVKDPNNIWLAKSGFGGTEYLFSGVFSEGSKRGMSYNHMAKLLSWNPSRRFGLLEKGDIAIGYDADLVLIDPNESFVVHATESESQQGYTPFEGMELTGRVKSTFLRGNLIYNNGEVLGSPIGRYLKRYSSGSSR</sequence>
<dbReference type="GO" id="GO:0004038">
    <property type="term" value="F:allantoinase activity"/>
    <property type="evidence" value="ECO:0007669"/>
    <property type="project" value="TreeGrafter"/>
</dbReference>
<dbReference type="CDD" id="cd01302">
    <property type="entry name" value="Cyclic_amidohydrolases"/>
    <property type="match status" value="1"/>
</dbReference>
<dbReference type="GO" id="GO:0006145">
    <property type="term" value="P:purine nucleobase catabolic process"/>
    <property type="evidence" value="ECO:0007669"/>
    <property type="project" value="TreeGrafter"/>
</dbReference>
<name>A0A8J6ZJN3_DESMC</name>
<dbReference type="AlphaFoldDB" id="A0A8J6ZJN3"/>